<evidence type="ECO:0000256" key="1">
    <source>
        <dbReference type="SAM" id="Phobius"/>
    </source>
</evidence>
<sequence>MVGLSTASMESVSGWWHQINESTQWQDSVFYFLCAAYGLVSAIALVRLLNYIPACRPYYQLLWGLSADFQHF</sequence>
<keyword evidence="1" id="KW-0472">Membrane</keyword>
<evidence type="ECO:0000313" key="3">
    <source>
        <dbReference type="EMBL" id="KAK8968199.1"/>
    </source>
</evidence>
<feature type="domain" description="THH1/TOM1/TOM3" evidence="2">
    <location>
        <begin position="13"/>
        <end position="50"/>
    </location>
</feature>
<dbReference type="InterPro" id="IPR009457">
    <property type="entry name" value="THH1/TOM1/TOM3_dom"/>
</dbReference>
<keyword evidence="1" id="KW-0812">Transmembrane</keyword>
<name>A0ABR2MWZ2_9ASPA</name>
<feature type="transmembrane region" description="Helical" evidence="1">
    <location>
        <begin position="29"/>
        <end position="49"/>
    </location>
</feature>
<dbReference type="EMBL" id="JBBWWR010000004">
    <property type="protein sequence ID" value="KAK8968199.1"/>
    <property type="molecule type" value="Genomic_DNA"/>
</dbReference>
<gene>
    <name evidence="3" type="ORF">KSP40_PGU019012</name>
</gene>
<protein>
    <recommendedName>
        <fullName evidence="2">THH1/TOM1/TOM3 domain-containing protein</fullName>
    </recommendedName>
</protein>
<dbReference type="Pfam" id="PF06454">
    <property type="entry name" value="THH1_TOM1-3_dom"/>
    <property type="match status" value="1"/>
</dbReference>
<evidence type="ECO:0000313" key="4">
    <source>
        <dbReference type="Proteomes" id="UP001412067"/>
    </source>
</evidence>
<evidence type="ECO:0000259" key="2">
    <source>
        <dbReference type="Pfam" id="PF06454"/>
    </source>
</evidence>
<comment type="caution">
    <text evidence="3">The sequence shown here is derived from an EMBL/GenBank/DDBJ whole genome shotgun (WGS) entry which is preliminary data.</text>
</comment>
<reference evidence="3 4" key="1">
    <citation type="journal article" date="2022" name="Nat. Plants">
        <title>Genomes of leafy and leafless Platanthera orchids illuminate the evolution of mycoheterotrophy.</title>
        <authorList>
            <person name="Li M.H."/>
            <person name="Liu K.W."/>
            <person name="Li Z."/>
            <person name="Lu H.C."/>
            <person name="Ye Q.L."/>
            <person name="Zhang D."/>
            <person name="Wang J.Y."/>
            <person name="Li Y.F."/>
            <person name="Zhong Z.M."/>
            <person name="Liu X."/>
            <person name="Yu X."/>
            <person name="Liu D.K."/>
            <person name="Tu X.D."/>
            <person name="Liu B."/>
            <person name="Hao Y."/>
            <person name="Liao X.Y."/>
            <person name="Jiang Y.T."/>
            <person name="Sun W.H."/>
            <person name="Chen J."/>
            <person name="Chen Y.Q."/>
            <person name="Ai Y."/>
            <person name="Zhai J.W."/>
            <person name="Wu S.S."/>
            <person name="Zhou Z."/>
            <person name="Hsiao Y.Y."/>
            <person name="Wu W.L."/>
            <person name="Chen Y.Y."/>
            <person name="Lin Y.F."/>
            <person name="Hsu J.L."/>
            <person name="Li C.Y."/>
            <person name="Wang Z.W."/>
            <person name="Zhao X."/>
            <person name="Zhong W.Y."/>
            <person name="Ma X.K."/>
            <person name="Ma L."/>
            <person name="Huang J."/>
            <person name="Chen G.Z."/>
            <person name="Huang M.Z."/>
            <person name="Huang L."/>
            <person name="Peng D.H."/>
            <person name="Luo Y.B."/>
            <person name="Zou S.Q."/>
            <person name="Chen S.P."/>
            <person name="Lan S."/>
            <person name="Tsai W.C."/>
            <person name="Van de Peer Y."/>
            <person name="Liu Z.J."/>
        </authorList>
    </citation>
    <scope>NUCLEOTIDE SEQUENCE [LARGE SCALE GENOMIC DNA]</scope>
    <source>
        <strain evidence="3">Lor288</strain>
    </source>
</reference>
<organism evidence="3 4">
    <name type="scientific">Platanthera guangdongensis</name>
    <dbReference type="NCBI Taxonomy" id="2320717"/>
    <lineage>
        <taxon>Eukaryota</taxon>
        <taxon>Viridiplantae</taxon>
        <taxon>Streptophyta</taxon>
        <taxon>Embryophyta</taxon>
        <taxon>Tracheophyta</taxon>
        <taxon>Spermatophyta</taxon>
        <taxon>Magnoliopsida</taxon>
        <taxon>Liliopsida</taxon>
        <taxon>Asparagales</taxon>
        <taxon>Orchidaceae</taxon>
        <taxon>Orchidoideae</taxon>
        <taxon>Orchideae</taxon>
        <taxon>Orchidinae</taxon>
        <taxon>Platanthera</taxon>
    </lineage>
</organism>
<keyword evidence="4" id="KW-1185">Reference proteome</keyword>
<accession>A0ABR2MWZ2</accession>
<dbReference type="Proteomes" id="UP001412067">
    <property type="component" value="Unassembled WGS sequence"/>
</dbReference>
<keyword evidence="1" id="KW-1133">Transmembrane helix</keyword>
<proteinExistence type="predicted"/>